<gene>
    <name evidence="2" type="ORF">DAPPUDRAFT_302445</name>
</gene>
<dbReference type="KEGG" id="dpx:DAPPUDRAFT_302445"/>
<dbReference type="Proteomes" id="UP000000305">
    <property type="component" value="Unassembled WGS sequence"/>
</dbReference>
<dbReference type="EMBL" id="GL732695">
    <property type="protein sequence ID" value="EFX66781.1"/>
    <property type="molecule type" value="Genomic_DNA"/>
</dbReference>
<name>E9HNA3_DAPPU</name>
<dbReference type="PhylomeDB" id="E9HNA3"/>
<organism evidence="2 3">
    <name type="scientific">Daphnia pulex</name>
    <name type="common">Water flea</name>
    <dbReference type="NCBI Taxonomy" id="6669"/>
    <lineage>
        <taxon>Eukaryota</taxon>
        <taxon>Metazoa</taxon>
        <taxon>Ecdysozoa</taxon>
        <taxon>Arthropoda</taxon>
        <taxon>Crustacea</taxon>
        <taxon>Branchiopoda</taxon>
        <taxon>Diplostraca</taxon>
        <taxon>Cladocera</taxon>
        <taxon>Anomopoda</taxon>
        <taxon>Daphniidae</taxon>
        <taxon>Daphnia</taxon>
    </lineage>
</organism>
<keyword evidence="3" id="KW-1185">Reference proteome</keyword>
<evidence type="ECO:0000313" key="3">
    <source>
        <dbReference type="Proteomes" id="UP000000305"/>
    </source>
</evidence>
<protein>
    <submittedName>
        <fullName evidence="2">Uncharacterized protein</fullName>
    </submittedName>
</protein>
<evidence type="ECO:0000256" key="1">
    <source>
        <dbReference type="SAM" id="Phobius"/>
    </source>
</evidence>
<feature type="transmembrane region" description="Helical" evidence="1">
    <location>
        <begin position="49"/>
        <end position="74"/>
    </location>
</feature>
<accession>E9HNA3</accession>
<sequence length="295" mass="32815">MAVHKADRWPSTLRLTYDEQDITETVQIAAGRLVQVTEEAKSPNCADKLFAMHLLSISTQLAWIIAATIVVVFMHCAQVEAYLGSTAFVTSVTTVTVTSTSQNLCGKLVNVTGACRRRRNFKFEKPEIQLFGGDYDETIELAFPNAYYRNQFVPTKTLSMEVTPLVMLPQPISSGRNPSIVSHHPGLHSSHPMYSFIGSRSKSPYLHPNLYKDQVKLHQQQEFQQQQQRIFFSALSLANLFGRTTVTYTTFRTETKTEVKSGTGSFIVVSCTPSPFPFSVCNAKAPLPITITPVG</sequence>
<dbReference type="AlphaFoldDB" id="E9HNA3"/>
<dbReference type="OrthoDB" id="6365350at2759"/>
<keyword evidence="1" id="KW-1133">Transmembrane helix</keyword>
<keyword evidence="1" id="KW-0472">Membrane</keyword>
<proteinExistence type="predicted"/>
<reference evidence="2 3" key="1">
    <citation type="journal article" date="2011" name="Science">
        <title>The ecoresponsive genome of Daphnia pulex.</title>
        <authorList>
            <person name="Colbourne J.K."/>
            <person name="Pfrender M.E."/>
            <person name="Gilbert D."/>
            <person name="Thomas W.K."/>
            <person name="Tucker A."/>
            <person name="Oakley T.H."/>
            <person name="Tokishita S."/>
            <person name="Aerts A."/>
            <person name="Arnold G.J."/>
            <person name="Basu M.K."/>
            <person name="Bauer D.J."/>
            <person name="Caceres C.E."/>
            <person name="Carmel L."/>
            <person name="Casola C."/>
            <person name="Choi J.H."/>
            <person name="Detter J.C."/>
            <person name="Dong Q."/>
            <person name="Dusheyko S."/>
            <person name="Eads B.D."/>
            <person name="Frohlich T."/>
            <person name="Geiler-Samerotte K.A."/>
            <person name="Gerlach D."/>
            <person name="Hatcher P."/>
            <person name="Jogdeo S."/>
            <person name="Krijgsveld J."/>
            <person name="Kriventseva E.V."/>
            <person name="Kultz D."/>
            <person name="Laforsch C."/>
            <person name="Lindquist E."/>
            <person name="Lopez J."/>
            <person name="Manak J.R."/>
            <person name="Muller J."/>
            <person name="Pangilinan J."/>
            <person name="Patwardhan R.P."/>
            <person name="Pitluck S."/>
            <person name="Pritham E.J."/>
            <person name="Rechtsteiner A."/>
            <person name="Rho M."/>
            <person name="Rogozin I.B."/>
            <person name="Sakarya O."/>
            <person name="Salamov A."/>
            <person name="Schaack S."/>
            <person name="Shapiro H."/>
            <person name="Shiga Y."/>
            <person name="Skalitzky C."/>
            <person name="Smith Z."/>
            <person name="Souvorov A."/>
            <person name="Sung W."/>
            <person name="Tang Z."/>
            <person name="Tsuchiya D."/>
            <person name="Tu H."/>
            <person name="Vos H."/>
            <person name="Wang M."/>
            <person name="Wolf Y.I."/>
            <person name="Yamagata H."/>
            <person name="Yamada T."/>
            <person name="Ye Y."/>
            <person name="Shaw J.R."/>
            <person name="Andrews J."/>
            <person name="Crease T.J."/>
            <person name="Tang H."/>
            <person name="Lucas S.M."/>
            <person name="Robertson H.M."/>
            <person name="Bork P."/>
            <person name="Koonin E.V."/>
            <person name="Zdobnov E.M."/>
            <person name="Grigoriev I.V."/>
            <person name="Lynch M."/>
            <person name="Boore J.L."/>
        </authorList>
    </citation>
    <scope>NUCLEOTIDE SEQUENCE [LARGE SCALE GENOMIC DNA]</scope>
</reference>
<dbReference type="InParanoid" id="E9HNA3"/>
<evidence type="ECO:0000313" key="2">
    <source>
        <dbReference type="EMBL" id="EFX66781.1"/>
    </source>
</evidence>
<dbReference type="HOGENOM" id="CLU_082227_0_0_1"/>
<keyword evidence="1" id="KW-0812">Transmembrane</keyword>